<evidence type="ECO:0000313" key="1">
    <source>
        <dbReference type="EMBL" id="KAK0502729.1"/>
    </source>
</evidence>
<reference evidence="1" key="1">
    <citation type="submission" date="2023-06" db="EMBL/GenBank/DDBJ databases">
        <authorList>
            <consortium name="Lawrence Berkeley National Laboratory"/>
            <person name="Ahrendt S."/>
            <person name="Sahu N."/>
            <person name="Indic B."/>
            <person name="Wong-Bajracharya J."/>
            <person name="Merenyi Z."/>
            <person name="Ke H.-M."/>
            <person name="Monk M."/>
            <person name="Kocsube S."/>
            <person name="Drula E."/>
            <person name="Lipzen A."/>
            <person name="Balint B."/>
            <person name="Henrissat B."/>
            <person name="Andreopoulos B."/>
            <person name="Martin F.M."/>
            <person name="Harder C.B."/>
            <person name="Rigling D."/>
            <person name="Ford K.L."/>
            <person name="Foster G.D."/>
            <person name="Pangilinan J."/>
            <person name="Papanicolaou A."/>
            <person name="Barry K."/>
            <person name="LaButti K."/>
            <person name="Viragh M."/>
            <person name="Koriabine M."/>
            <person name="Yan M."/>
            <person name="Riley R."/>
            <person name="Champramary S."/>
            <person name="Plett K.L."/>
            <person name="Tsai I.J."/>
            <person name="Slot J."/>
            <person name="Sipos G."/>
            <person name="Plett J."/>
            <person name="Nagy L.G."/>
            <person name="Grigoriev I.V."/>
        </authorList>
    </citation>
    <scope>NUCLEOTIDE SEQUENCE</scope>
    <source>
        <strain evidence="1">HWK02</strain>
    </source>
</reference>
<proteinExistence type="predicted"/>
<accession>A0AA39QJC1</accession>
<comment type="caution">
    <text evidence="1">The sequence shown here is derived from an EMBL/GenBank/DDBJ whole genome shotgun (WGS) entry which is preliminary data.</text>
</comment>
<dbReference type="AlphaFoldDB" id="A0AA39QJC1"/>
<protein>
    <submittedName>
        <fullName evidence="1">Uncharacterized protein</fullName>
    </submittedName>
</protein>
<organism evidence="1 2">
    <name type="scientific">Armillaria luteobubalina</name>
    <dbReference type="NCBI Taxonomy" id="153913"/>
    <lineage>
        <taxon>Eukaryota</taxon>
        <taxon>Fungi</taxon>
        <taxon>Dikarya</taxon>
        <taxon>Basidiomycota</taxon>
        <taxon>Agaricomycotina</taxon>
        <taxon>Agaricomycetes</taxon>
        <taxon>Agaricomycetidae</taxon>
        <taxon>Agaricales</taxon>
        <taxon>Marasmiineae</taxon>
        <taxon>Physalacriaceae</taxon>
        <taxon>Armillaria</taxon>
    </lineage>
</organism>
<sequence length="508" mass="57669">MLFPALRSPCFYLSADRDLHDAQETVEKYKQKMWIGRFLHSKSNNDDLQRLEKRVNNTLSLFQIEKLLSLEEIHVKIHASVQRLEQNIVGNSTSLQRIEQISAENNASLQCIERNIVVHTNNSELAPRPDGISVDIVPRSLLTPCEEIANGPGYSLQTAEMRGKTVAIKVFTGRKAKAIWEVIVKSDAAFLHPNLPLLIGISSLDEQGPPFSVYDLDIQDRVEGAILTWVTQDVNEIMYKCARVLHGISRALINLSEEGHSFSLSAKNLDILWNSRGRVVLSIRPEMVSSSTALASLEGDDARLLEVMDDICVNIFRSVNHNRYDDDPSVDEDRSSATFSSQLSNTTKAISRREILWHAADVSGSDTDLNTISQQYGSFINRYTDSRHQVLRLNVVYGPALPHQCNEYQREELNLTHHVLYNNVLVRHHATSSDKMCVVCGKPPVIPPLLRVVDKFVCEFCQIGLSQKRRLQEIFKWRCCECGRFMSHKQRLLHHLNLTCPICHPRDL</sequence>
<evidence type="ECO:0000313" key="2">
    <source>
        <dbReference type="Proteomes" id="UP001175228"/>
    </source>
</evidence>
<dbReference type="Proteomes" id="UP001175228">
    <property type="component" value="Unassembled WGS sequence"/>
</dbReference>
<keyword evidence="2" id="KW-1185">Reference proteome</keyword>
<dbReference type="InterPro" id="IPR059179">
    <property type="entry name" value="MLKL-like_MCAfunc"/>
</dbReference>
<gene>
    <name evidence="1" type="ORF">EDD18DRAFT_1134769</name>
</gene>
<dbReference type="CDD" id="cd21037">
    <property type="entry name" value="MLKL_NTD"/>
    <property type="match status" value="1"/>
</dbReference>
<name>A0AA39QJC1_9AGAR</name>
<dbReference type="EMBL" id="JAUEPU010000004">
    <property type="protein sequence ID" value="KAK0502729.1"/>
    <property type="molecule type" value="Genomic_DNA"/>
</dbReference>